<sequence>MEFPSSSLRLALSPLTETLSPLNFPSAEQIIYMSQTNSNSSLTMIFLNLGQTEIPLRTL</sequence>
<proteinExistence type="predicted"/>
<name>A0A0K2TC68_LEPSM</name>
<organism evidence="1">
    <name type="scientific">Lepeophtheirus salmonis</name>
    <name type="common">Salmon louse</name>
    <name type="synonym">Caligus salmonis</name>
    <dbReference type="NCBI Taxonomy" id="72036"/>
    <lineage>
        <taxon>Eukaryota</taxon>
        <taxon>Metazoa</taxon>
        <taxon>Ecdysozoa</taxon>
        <taxon>Arthropoda</taxon>
        <taxon>Crustacea</taxon>
        <taxon>Multicrustacea</taxon>
        <taxon>Hexanauplia</taxon>
        <taxon>Copepoda</taxon>
        <taxon>Siphonostomatoida</taxon>
        <taxon>Caligidae</taxon>
        <taxon>Lepeophtheirus</taxon>
    </lineage>
</organism>
<dbReference type="EMBL" id="HACA01006298">
    <property type="protein sequence ID" value="CDW23659.1"/>
    <property type="molecule type" value="Transcribed_RNA"/>
</dbReference>
<evidence type="ECO:0000313" key="1">
    <source>
        <dbReference type="EMBL" id="CDW23659.1"/>
    </source>
</evidence>
<reference evidence="1" key="1">
    <citation type="submission" date="2014-05" db="EMBL/GenBank/DDBJ databases">
        <authorList>
            <person name="Chronopoulou M."/>
        </authorList>
    </citation>
    <scope>NUCLEOTIDE SEQUENCE</scope>
    <source>
        <tissue evidence="1">Whole organism</tissue>
    </source>
</reference>
<dbReference type="AlphaFoldDB" id="A0A0K2TC68"/>
<protein>
    <submittedName>
        <fullName evidence="1">Uncharacterized protein</fullName>
    </submittedName>
</protein>
<accession>A0A0K2TC68</accession>